<dbReference type="Pfam" id="PF18915">
    <property type="entry name" value="DUF5667"/>
    <property type="match status" value="1"/>
</dbReference>
<keyword evidence="2" id="KW-1133">Transmembrane helix</keyword>
<evidence type="ECO:0000256" key="2">
    <source>
        <dbReference type="SAM" id="Phobius"/>
    </source>
</evidence>
<feature type="transmembrane region" description="Helical" evidence="2">
    <location>
        <begin position="164"/>
        <end position="184"/>
    </location>
</feature>
<evidence type="ECO:0000259" key="3">
    <source>
        <dbReference type="Pfam" id="PF18915"/>
    </source>
</evidence>
<evidence type="ECO:0000313" key="4">
    <source>
        <dbReference type="EMBL" id="GGO89665.1"/>
    </source>
</evidence>
<proteinExistence type="predicted"/>
<feature type="compositionally biased region" description="Gly residues" evidence="1">
    <location>
        <begin position="344"/>
        <end position="353"/>
    </location>
</feature>
<dbReference type="AlphaFoldDB" id="A0A917ZRI7"/>
<dbReference type="EMBL" id="BMMS01000013">
    <property type="protein sequence ID" value="GGO89665.1"/>
    <property type="molecule type" value="Genomic_DNA"/>
</dbReference>
<protein>
    <recommendedName>
        <fullName evidence="3">DUF5667 domain-containing protein</fullName>
    </recommendedName>
</protein>
<evidence type="ECO:0000256" key="1">
    <source>
        <dbReference type="SAM" id="MobiDB-lite"/>
    </source>
</evidence>
<evidence type="ECO:0000313" key="5">
    <source>
        <dbReference type="Proteomes" id="UP000641932"/>
    </source>
</evidence>
<keyword evidence="2" id="KW-0812">Transmembrane</keyword>
<feature type="compositionally biased region" description="Low complexity" evidence="1">
    <location>
        <begin position="361"/>
        <end position="373"/>
    </location>
</feature>
<feature type="compositionally biased region" description="Low complexity" evidence="1">
    <location>
        <begin position="438"/>
        <end position="448"/>
    </location>
</feature>
<feature type="compositionally biased region" description="Gly residues" evidence="1">
    <location>
        <begin position="411"/>
        <end position="420"/>
    </location>
</feature>
<feature type="region of interest" description="Disordered" evidence="1">
    <location>
        <begin position="25"/>
        <end position="76"/>
    </location>
</feature>
<dbReference type="InterPro" id="IPR043725">
    <property type="entry name" value="DUF5667"/>
</dbReference>
<reference evidence="4" key="1">
    <citation type="journal article" date="2014" name="Int. J. Syst. Evol. Microbiol.">
        <title>Complete genome sequence of Corynebacterium casei LMG S-19264T (=DSM 44701T), isolated from a smear-ripened cheese.</title>
        <authorList>
            <consortium name="US DOE Joint Genome Institute (JGI-PGF)"/>
            <person name="Walter F."/>
            <person name="Albersmeier A."/>
            <person name="Kalinowski J."/>
            <person name="Ruckert C."/>
        </authorList>
    </citation>
    <scope>NUCLEOTIDE SEQUENCE</scope>
    <source>
        <strain evidence="4">CGMCC 4.7201</strain>
    </source>
</reference>
<reference evidence="4" key="2">
    <citation type="submission" date="2020-09" db="EMBL/GenBank/DDBJ databases">
        <authorList>
            <person name="Sun Q."/>
            <person name="Zhou Y."/>
        </authorList>
    </citation>
    <scope>NUCLEOTIDE SEQUENCE</scope>
    <source>
        <strain evidence="4">CGMCC 4.7201</strain>
    </source>
</reference>
<feature type="compositionally biased region" description="Gly residues" evidence="1">
    <location>
        <begin position="390"/>
        <end position="400"/>
    </location>
</feature>
<organism evidence="4 5">
    <name type="scientific">Wenjunlia tyrosinilytica</name>
    <dbReference type="NCBI Taxonomy" id="1544741"/>
    <lineage>
        <taxon>Bacteria</taxon>
        <taxon>Bacillati</taxon>
        <taxon>Actinomycetota</taxon>
        <taxon>Actinomycetes</taxon>
        <taxon>Kitasatosporales</taxon>
        <taxon>Streptomycetaceae</taxon>
        <taxon>Wenjunlia</taxon>
    </lineage>
</organism>
<keyword evidence="5" id="KW-1185">Reference proteome</keyword>
<dbReference type="Proteomes" id="UP000641932">
    <property type="component" value="Unassembled WGS sequence"/>
</dbReference>
<dbReference type="RefSeq" id="WP_189132468.1">
    <property type="nucleotide sequence ID" value="NZ_BMMS01000013.1"/>
</dbReference>
<accession>A0A917ZRI7</accession>
<feature type="domain" description="DUF5667" evidence="3">
    <location>
        <begin position="188"/>
        <end position="291"/>
    </location>
</feature>
<gene>
    <name evidence="4" type="ORF">GCM10012280_33430</name>
</gene>
<keyword evidence="2" id="KW-0472">Membrane</keyword>
<feature type="region of interest" description="Disordered" evidence="1">
    <location>
        <begin position="325"/>
        <end position="454"/>
    </location>
</feature>
<sequence length="454" mass="46676">MIANATAHRRANAFAQALDAQAEVPDAIEGEAAGAGSPEKDRAGRADPTPRAKGPAHASAHGPAQSRGAHAADRNADAAQEHMLALANALGGLPSPGLDPEVKTVQRAQLVAAMEAAFAGGTLDPEQVRVPEQRGAKAHGSHRASPAQARLSRFRPRTRWGRRLAVSGLAVGVAAGGFTGAAVASSDALPGDTLYGLKRSMEDLRLSMADDDTERGQVYLDLASTRLKEARRLMERRKAGPLDADQVKDVRRALSVMQEEAAQGHTLLREAYRRNGSLQPIEALAAFSDKQREHWSQLSPQLPAELSRTKQGVSSVLDAIEDEVGPLRSLLPKPQDGGKRSGGRHGVLPGGKGGSRHDGSHAPGSSSAAPAPGTADRPGTDSASPRPSQGDGGGLIGGGVLETPSPSGSTGSTGGKGGAVTGVPGLPDKEVTLPPLLPDLLPGLGLAPEDNPDD</sequence>
<feature type="compositionally biased region" description="Basic and acidic residues" evidence="1">
    <location>
        <begin position="38"/>
        <end position="50"/>
    </location>
</feature>
<comment type="caution">
    <text evidence="4">The sequence shown here is derived from an EMBL/GenBank/DDBJ whole genome shotgun (WGS) entry which is preliminary data.</text>
</comment>
<name>A0A917ZRI7_9ACTN</name>